<dbReference type="InterPro" id="IPR001031">
    <property type="entry name" value="Thioesterase"/>
</dbReference>
<feature type="domain" description="Thioesterase" evidence="2">
    <location>
        <begin position="25"/>
        <end position="250"/>
    </location>
</feature>
<dbReference type="SUPFAM" id="SSF53474">
    <property type="entry name" value="alpha/beta-Hydrolases"/>
    <property type="match status" value="1"/>
</dbReference>
<gene>
    <name evidence="3" type="ORF">SAMN02910414_01736</name>
</gene>
<protein>
    <submittedName>
        <fullName evidence="3">Surfactin synthase thioesterase subunit</fullName>
    </submittedName>
</protein>
<proteinExistence type="inferred from homology"/>
<name>A0A1H3KI51_9FIRM</name>
<sequence length="273" mass="31697">MLHEQHLDVIAFKKTYKVYRGEKMKLFCLHHAGGNGYSYYQWKRILKNQDIIPIDLPGHGSRIEEDLLVDFEEAVDDIFKQIESKINNCEPYAIWGHSMGGLFILYILDKIKKNSIKMPRLVILSGASTPNEKPDRKQVSQMDDDELIDMIYNQGGTAKSLLQTPEFKECFLPIIRADYTILDNKKELDSKESQFDTRAFIFNGTKDISACECEEELKQFFTEEVEAVHYDGGHFYFESQLENVCHKIEEVIAKTNKVIFEEIESEEENAINF</sequence>
<dbReference type="GO" id="GO:0008610">
    <property type="term" value="P:lipid biosynthetic process"/>
    <property type="evidence" value="ECO:0007669"/>
    <property type="project" value="TreeGrafter"/>
</dbReference>
<evidence type="ECO:0000256" key="1">
    <source>
        <dbReference type="ARBA" id="ARBA00007169"/>
    </source>
</evidence>
<dbReference type="Pfam" id="PF00975">
    <property type="entry name" value="Thioesterase"/>
    <property type="match status" value="1"/>
</dbReference>
<dbReference type="InterPro" id="IPR029058">
    <property type="entry name" value="AB_hydrolase_fold"/>
</dbReference>
<dbReference type="EMBL" id="FNPG01000020">
    <property type="protein sequence ID" value="SDY51729.1"/>
    <property type="molecule type" value="Genomic_DNA"/>
</dbReference>
<comment type="similarity">
    <text evidence="1">Belongs to the thioesterase family.</text>
</comment>
<evidence type="ECO:0000313" key="4">
    <source>
        <dbReference type="Proteomes" id="UP000183918"/>
    </source>
</evidence>
<reference evidence="3 4" key="1">
    <citation type="submission" date="2016-10" db="EMBL/GenBank/DDBJ databases">
        <authorList>
            <person name="de Groot N.N."/>
        </authorList>
    </citation>
    <scope>NUCLEOTIDE SEQUENCE [LARGE SCALE GENOMIC DNA]</scope>
    <source>
        <strain evidence="3 4">DSM 14045</strain>
    </source>
</reference>
<organism evidence="3 4">
    <name type="scientific">Lachnobacterium bovis DSM 14045</name>
    <dbReference type="NCBI Taxonomy" id="1122142"/>
    <lineage>
        <taxon>Bacteria</taxon>
        <taxon>Bacillati</taxon>
        <taxon>Bacillota</taxon>
        <taxon>Clostridia</taxon>
        <taxon>Lachnospirales</taxon>
        <taxon>Lachnospiraceae</taxon>
        <taxon>Lachnobacterium</taxon>
    </lineage>
</organism>
<keyword evidence="4" id="KW-1185">Reference proteome</keyword>
<dbReference type="InterPro" id="IPR012223">
    <property type="entry name" value="TEII"/>
</dbReference>
<dbReference type="STRING" id="1122142.SAMN02910414_01736"/>
<dbReference type="Proteomes" id="UP000183918">
    <property type="component" value="Unassembled WGS sequence"/>
</dbReference>
<dbReference type="PANTHER" id="PTHR11487">
    <property type="entry name" value="THIOESTERASE"/>
    <property type="match status" value="1"/>
</dbReference>
<dbReference type="Gene3D" id="3.40.50.1820">
    <property type="entry name" value="alpha/beta hydrolase"/>
    <property type="match status" value="1"/>
</dbReference>
<dbReference type="AlphaFoldDB" id="A0A1H3KI51"/>
<dbReference type="PANTHER" id="PTHR11487:SF0">
    <property type="entry name" value="S-ACYL FATTY ACID SYNTHASE THIOESTERASE, MEDIUM CHAIN"/>
    <property type="match status" value="1"/>
</dbReference>
<accession>A0A1H3KI51</accession>
<evidence type="ECO:0000259" key="2">
    <source>
        <dbReference type="Pfam" id="PF00975"/>
    </source>
</evidence>
<evidence type="ECO:0000313" key="3">
    <source>
        <dbReference type="EMBL" id="SDY51729.1"/>
    </source>
</evidence>